<dbReference type="GO" id="GO:0003677">
    <property type="term" value="F:DNA binding"/>
    <property type="evidence" value="ECO:0007669"/>
    <property type="project" value="InterPro"/>
</dbReference>
<feature type="domain" description="RNA polymerase sigma factor 70 region 4 type 2" evidence="6">
    <location>
        <begin position="111"/>
        <end position="162"/>
    </location>
</feature>
<reference evidence="8" key="1">
    <citation type="submission" date="2016-10" db="EMBL/GenBank/DDBJ databases">
        <authorList>
            <person name="Varghese N."/>
            <person name="Submissions S."/>
        </authorList>
    </citation>
    <scope>NUCLEOTIDE SEQUENCE [LARGE SCALE GENOMIC DNA]</scope>
    <source>
        <strain evidence="8">DSM 4771</strain>
    </source>
</reference>
<dbReference type="EMBL" id="FNEV01000002">
    <property type="protein sequence ID" value="SDJ14022.1"/>
    <property type="molecule type" value="Genomic_DNA"/>
</dbReference>
<dbReference type="Proteomes" id="UP000199225">
    <property type="component" value="Unassembled WGS sequence"/>
</dbReference>
<dbReference type="Gene3D" id="1.10.10.10">
    <property type="entry name" value="Winged helix-like DNA-binding domain superfamily/Winged helix DNA-binding domain"/>
    <property type="match status" value="1"/>
</dbReference>
<dbReference type="InterPro" id="IPR013325">
    <property type="entry name" value="RNA_pol_sigma_r2"/>
</dbReference>
<evidence type="ECO:0000259" key="6">
    <source>
        <dbReference type="Pfam" id="PF08281"/>
    </source>
</evidence>
<dbReference type="InterPro" id="IPR014284">
    <property type="entry name" value="RNA_pol_sigma-70_dom"/>
</dbReference>
<dbReference type="SUPFAM" id="SSF88946">
    <property type="entry name" value="Sigma2 domain of RNA polymerase sigma factors"/>
    <property type="match status" value="1"/>
</dbReference>
<dbReference type="RefSeq" id="WP_245688094.1">
    <property type="nucleotide sequence ID" value="NZ_FNEV01000002.1"/>
</dbReference>
<dbReference type="PANTHER" id="PTHR43133:SF51">
    <property type="entry name" value="RNA POLYMERASE SIGMA FACTOR"/>
    <property type="match status" value="1"/>
</dbReference>
<dbReference type="Pfam" id="PF08281">
    <property type="entry name" value="Sigma70_r4_2"/>
    <property type="match status" value="1"/>
</dbReference>
<dbReference type="SUPFAM" id="SSF88659">
    <property type="entry name" value="Sigma3 and sigma4 domains of RNA polymerase sigma factors"/>
    <property type="match status" value="1"/>
</dbReference>
<proteinExistence type="inferred from homology"/>
<dbReference type="STRING" id="86666.SAMN04490247_0925"/>
<dbReference type="InterPro" id="IPR013324">
    <property type="entry name" value="RNA_pol_sigma_r3/r4-like"/>
</dbReference>
<evidence type="ECO:0000313" key="7">
    <source>
        <dbReference type="EMBL" id="SDJ14022.1"/>
    </source>
</evidence>
<keyword evidence="2" id="KW-0805">Transcription regulation</keyword>
<gene>
    <name evidence="7" type="ORF">SAMN04490247_0925</name>
</gene>
<dbReference type="InterPro" id="IPR013249">
    <property type="entry name" value="RNA_pol_sigma70_r4_t2"/>
</dbReference>
<evidence type="ECO:0000256" key="3">
    <source>
        <dbReference type="ARBA" id="ARBA00023082"/>
    </source>
</evidence>
<dbReference type="NCBIfam" id="TIGR02937">
    <property type="entry name" value="sigma70-ECF"/>
    <property type="match status" value="1"/>
</dbReference>
<evidence type="ECO:0000259" key="5">
    <source>
        <dbReference type="Pfam" id="PF04542"/>
    </source>
</evidence>
<dbReference type="GO" id="GO:0016987">
    <property type="term" value="F:sigma factor activity"/>
    <property type="evidence" value="ECO:0007669"/>
    <property type="project" value="UniProtKB-KW"/>
</dbReference>
<dbReference type="AlphaFoldDB" id="A0A1G8RAI4"/>
<evidence type="ECO:0000256" key="2">
    <source>
        <dbReference type="ARBA" id="ARBA00023015"/>
    </source>
</evidence>
<dbReference type="InterPro" id="IPR039425">
    <property type="entry name" value="RNA_pol_sigma-70-like"/>
</dbReference>
<keyword evidence="8" id="KW-1185">Reference proteome</keyword>
<organism evidence="7 8">
    <name type="scientific">Salimicrobium halophilum</name>
    <dbReference type="NCBI Taxonomy" id="86666"/>
    <lineage>
        <taxon>Bacteria</taxon>
        <taxon>Bacillati</taxon>
        <taxon>Bacillota</taxon>
        <taxon>Bacilli</taxon>
        <taxon>Bacillales</taxon>
        <taxon>Bacillaceae</taxon>
        <taxon>Salimicrobium</taxon>
    </lineage>
</organism>
<dbReference type="PANTHER" id="PTHR43133">
    <property type="entry name" value="RNA POLYMERASE ECF-TYPE SIGMA FACTO"/>
    <property type="match status" value="1"/>
</dbReference>
<keyword evidence="3" id="KW-0731">Sigma factor</keyword>
<evidence type="ECO:0000256" key="1">
    <source>
        <dbReference type="ARBA" id="ARBA00010641"/>
    </source>
</evidence>
<dbReference type="Gene3D" id="1.10.1740.10">
    <property type="match status" value="1"/>
</dbReference>
<dbReference type="Pfam" id="PF04542">
    <property type="entry name" value="Sigma70_r2"/>
    <property type="match status" value="1"/>
</dbReference>
<feature type="domain" description="RNA polymerase sigma-70 region 2" evidence="5">
    <location>
        <begin position="20"/>
        <end position="87"/>
    </location>
</feature>
<comment type="similarity">
    <text evidence="1">Belongs to the sigma-70 factor family. ECF subfamily.</text>
</comment>
<evidence type="ECO:0000256" key="4">
    <source>
        <dbReference type="ARBA" id="ARBA00023163"/>
    </source>
</evidence>
<protein>
    <submittedName>
        <fullName evidence="7">RNA polymerase sigma-70 factor, ECF subfamily</fullName>
    </submittedName>
</protein>
<dbReference type="GO" id="GO:0006352">
    <property type="term" value="P:DNA-templated transcription initiation"/>
    <property type="evidence" value="ECO:0007669"/>
    <property type="project" value="InterPro"/>
</dbReference>
<accession>A0A1G8RAI4</accession>
<name>A0A1G8RAI4_9BACI</name>
<dbReference type="CDD" id="cd06171">
    <property type="entry name" value="Sigma70_r4"/>
    <property type="match status" value="1"/>
</dbReference>
<dbReference type="InterPro" id="IPR007627">
    <property type="entry name" value="RNA_pol_sigma70_r2"/>
</dbReference>
<keyword evidence="4" id="KW-0804">Transcription</keyword>
<dbReference type="InterPro" id="IPR036388">
    <property type="entry name" value="WH-like_DNA-bd_sf"/>
</dbReference>
<evidence type="ECO:0000313" key="8">
    <source>
        <dbReference type="Proteomes" id="UP000199225"/>
    </source>
</evidence>
<sequence length="169" mass="19973">MNRRLVKKAQKGDDEAFLRLFQQYEHDLYRTAFVYMKNKDDALDIVQEVAYKSFKKIDTLRTPAYFKTWLIRMTINTALNTLKKEKRLVTLDPEHESFIEGEEPDIPETFSLHQLIDELGENEKSIVLLKYYYGYTFPEIAEILHIPLGTAKSILYRALKTLRKEGFDE</sequence>